<dbReference type="Proteomes" id="UP000306102">
    <property type="component" value="Unassembled WGS sequence"/>
</dbReference>
<feature type="compositionally biased region" description="Polar residues" evidence="4">
    <location>
        <begin position="723"/>
        <end position="740"/>
    </location>
</feature>
<sequence length="778" mass="85656">MDTPEKTQIATPISSKFEDSPVFSYINSLSPIKPVKSIHTTQTFNSPIFASPPSVFASPHISSHKETRSFKRNCLTDPSRPEFSNCENEDNPREGILGADKQSDLCTKQLRYLSPGSSSGEIPIGAYNESSKLAIALPKSLKYVCGTSDVNTLPDNNSKAENVPEMASTPSSLNKFATDGSKERFCSIESEIKLGKIGQIEQNKEKLGCDWEKLVSDAADLLIFDSFIIEETSDGQVVKTLNSETTSCASTVLELPQDNNDSLQKTHAVGSCKEHDMESHVSLSGEAAKLKETNQAPENFSSTLLNASNPEVNDDKDKCIHSGCKPGFPQQRSIRRLVFEISGVNKRRSMYNYNCGSSISLQTECNFALNEMQVVSPIPEKGYSSPMIPGIGLHLNAFASTSSNINPVKLETLASGRQLRRMPSSSYSSDPLVSGQEGPNMSLNHNSAEGNLSSCVNEVQVMEDAASAFGVIEEFNQSSPKKKRHVFALLLSKSEQAEESDACKRCNCKKSKCLKLYCECFAAGLYCVEPCSCQDCFNKPTYEDTVLETRKQIESRNPLAFAPKVIMSSEPFPEFGVTIYQDLRMKTIFKVVLDALLAADVKDVKILLVARTEETELEMEETDTSEVNASDISLQNNVVQKAEEKLDRVLPLPHSYEISRSLVRLPSFFSGKLPQSSLFGVQSSPHICTSKKPEKPEFLHGLPKFEKRLQMIPEDEIPEILQDNCSPTRGVKSTSPNSKRVSPHLKLGSGRKLILRSIPAFPSLTPQNENIKFSGQSS</sequence>
<dbReference type="InterPro" id="IPR044522">
    <property type="entry name" value="TSO1-like"/>
</dbReference>
<dbReference type="PANTHER" id="PTHR46159">
    <property type="entry name" value="PROTEIN TESMIN/TSO1-LIKE CXC 2"/>
    <property type="match status" value="1"/>
</dbReference>
<name>A0A4S4E2I0_CAMSN</name>
<comment type="caution">
    <text evidence="6">The sequence shown here is derived from an EMBL/GenBank/DDBJ whole genome shotgun (WGS) entry which is preliminary data.</text>
</comment>
<feature type="region of interest" description="Disordered" evidence="4">
    <location>
        <begin position="419"/>
        <end position="439"/>
    </location>
</feature>
<dbReference type="EMBL" id="SDRB02008355">
    <property type="protein sequence ID" value="THG09634.1"/>
    <property type="molecule type" value="Genomic_DNA"/>
</dbReference>
<dbReference type="STRING" id="542762.A0A4S4E2I0"/>
<dbReference type="GO" id="GO:0003700">
    <property type="term" value="F:DNA-binding transcription factor activity"/>
    <property type="evidence" value="ECO:0007669"/>
    <property type="project" value="InterPro"/>
</dbReference>
<feature type="region of interest" description="Disordered" evidence="4">
    <location>
        <begin position="78"/>
        <end position="98"/>
    </location>
</feature>
<comment type="subcellular location">
    <subcellularLocation>
        <location evidence="1">Nucleus</location>
    </subcellularLocation>
</comment>
<proteinExistence type="inferred from homology"/>
<evidence type="ECO:0000259" key="5">
    <source>
        <dbReference type="PROSITE" id="PS51634"/>
    </source>
</evidence>
<feature type="domain" description="CRC" evidence="5">
    <location>
        <begin position="502"/>
        <end position="565"/>
    </location>
</feature>
<organism evidence="6 7">
    <name type="scientific">Camellia sinensis var. sinensis</name>
    <name type="common">China tea</name>
    <dbReference type="NCBI Taxonomy" id="542762"/>
    <lineage>
        <taxon>Eukaryota</taxon>
        <taxon>Viridiplantae</taxon>
        <taxon>Streptophyta</taxon>
        <taxon>Embryophyta</taxon>
        <taxon>Tracheophyta</taxon>
        <taxon>Spermatophyta</taxon>
        <taxon>Magnoliopsida</taxon>
        <taxon>eudicotyledons</taxon>
        <taxon>Gunneridae</taxon>
        <taxon>Pentapetalae</taxon>
        <taxon>asterids</taxon>
        <taxon>Ericales</taxon>
        <taxon>Theaceae</taxon>
        <taxon>Camellia</taxon>
    </lineage>
</organism>
<dbReference type="InterPro" id="IPR005172">
    <property type="entry name" value="CRC"/>
</dbReference>
<keyword evidence="7" id="KW-1185">Reference proteome</keyword>
<evidence type="ECO:0000256" key="1">
    <source>
        <dbReference type="ARBA" id="ARBA00004123"/>
    </source>
</evidence>
<dbReference type="AlphaFoldDB" id="A0A4S4E2I0"/>
<feature type="region of interest" description="Disordered" evidence="4">
    <location>
        <begin position="722"/>
        <end position="744"/>
    </location>
</feature>
<reference evidence="6 7" key="1">
    <citation type="journal article" date="2018" name="Proc. Natl. Acad. Sci. U.S.A.">
        <title>Draft genome sequence of Camellia sinensis var. sinensis provides insights into the evolution of the tea genome and tea quality.</title>
        <authorList>
            <person name="Wei C."/>
            <person name="Yang H."/>
            <person name="Wang S."/>
            <person name="Zhao J."/>
            <person name="Liu C."/>
            <person name="Gao L."/>
            <person name="Xia E."/>
            <person name="Lu Y."/>
            <person name="Tai Y."/>
            <person name="She G."/>
            <person name="Sun J."/>
            <person name="Cao H."/>
            <person name="Tong W."/>
            <person name="Gao Q."/>
            <person name="Li Y."/>
            <person name="Deng W."/>
            <person name="Jiang X."/>
            <person name="Wang W."/>
            <person name="Chen Q."/>
            <person name="Zhang S."/>
            <person name="Li H."/>
            <person name="Wu J."/>
            <person name="Wang P."/>
            <person name="Li P."/>
            <person name="Shi C."/>
            <person name="Zheng F."/>
            <person name="Jian J."/>
            <person name="Huang B."/>
            <person name="Shan D."/>
            <person name="Shi M."/>
            <person name="Fang C."/>
            <person name="Yue Y."/>
            <person name="Li F."/>
            <person name="Li D."/>
            <person name="Wei S."/>
            <person name="Han B."/>
            <person name="Jiang C."/>
            <person name="Yin Y."/>
            <person name="Xia T."/>
            <person name="Zhang Z."/>
            <person name="Bennetzen J.L."/>
            <person name="Zhao S."/>
            <person name="Wan X."/>
        </authorList>
    </citation>
    <scope>NUCLEOTIDE SEQUENCE [LARGE SCALE GENOMIC DNA]</scope>
    <source>
        <strain evidence="7">cv. Shuchazao</strain>
        <tissue evidence="6">Leaf</tissue>
    </source>
</reference>
<evidence type="ECO:0000313" key="6">
    <source>
        <dbReference type="EMBL" id="THG09634.1"/>
    </source>
</evidence>
<gene>
    <name evidence="6" type="ORF">TEA_022166</name>
</gene>
<protein>
    <recommendedName>
        <fullName evidence="5">CRC domain-containing protein</fullName>
    </recommendedName>
</protein>
<dbReference type="SMART" id="SM01114">
    <property type="entry name" value="CXC"/>
    <property type="match status" value="1"/>
</dbReference>
<evidence type="ECO:0000256" key="2">
    <source>
        <dbReference type="ARBA" id="ARBA00007267"/>
    </source>
</evidence>
<evidence type="ECO:0000256" key="3">
    <source>
        <dbReference type="ARBA" id="ARBA00023242"/>
    </source>
</evidence>
<evidence type="ECO:0000313" key="7">
    <source>
        <dbReference type="Proteomes" id="UP000306102"/>
    </source>
</evidence>
<dbReference type="GO" id="GO:0005634">
    <property type="term" value="C:nucleus"/>
    <property type="evidence" value="ECO:0007669"/>
    <property type="project" value="UniProtKB-SubCell"/>
</dbReference>
<accession>A0A4S4E2I0</accession>
<dbReference type="PROSITE" id="PS51634">
    <property type="entry name" value="CRC"/>
    <property type="match status" value="1"/>
</dbReference>
<evidence type="ECO:0000256" key="4">
    <source>
        <dbReference type="SAM" id="MobiDB-lite"/>
    </source>
</evidence>
<keyword evidence="3" id="KW-0539">Nucleus</keyword>
<dbReference type="Pfam" id="PF03638">
    <property type="entry name" value="TCR"/>
    <property type="match status" value="1"/>
</dbReference>
<comment type="similarity">
    <text evidence="2">Belongs to the lin-54 family.</text>
</comment>
<dbReference type="InterPro" id="IPR033467">
    <property type="entry name" value="Tesmin/TSO1-like_CXC"/>
</dbReference>
<dbReference type="PANTHER" id="PTHR46159:SF15">
    <property type="entry name" value="CRC DOMAIN-CONTAINING PROTEIN"/>
    <property type="match status" value="1"/>
</dbReference>